<dbReference type="SUPFAM" id="SSF53448">
    <property type="entry name" value="Nucleotide-diphospho-sugar transferases"/>
    <property type="match status" value="1"/>
</dbReference>
<dbReference type="RefSeq" id="WP_309718924.1">
    <property type="nucleotide sequence ID" value="NZ_JARWAM010000004.1"/>
</dbReference>
<evidence type="ECO:0000313" key="1">
    <source>
        <dbReference type="EMBL" id="MDR5905049.1"/>
    </source>
</evidence>
<dbReference type="PANTHER" id="PTHR36529:SF1">
    <property type="entry name" value="GLYCOSYLTRANSFERASE"/>
    <property type="match status" value="1"/>
</dbReference>
<dbReference type="Proteomes" id="UP001251374">
    <property type="component" value="Unassembled WGS sequence"/>
</dbReference>
<comment type="caution">
    <text evidence="1">The sequence shown here is derived from an EMBL/GenBank/DDBJ whole genome shotgun (WGS) entry which is preliminary data.</text>
</comment>
<proteinExistence type="predicted"/>
<dbReference type="InterPro" id="IPR029044">
    <property type="entry name" value="Nucleotide-diphossugar_trans"/>
</dbReference>
<dbReference type="InterPro" id="IPR018641">
    <property type="entry name" value="Trfase_1_rSAM/seldom-assoc"/>
</dbReference>
<sequence>MCANAFPLAVLAKAPLPGHAKTRLMPALGAEGAARLHARLVRHTLANACEATPCTTLWTALQHDHPLFTSLAARYAISLHPQPSGDLGQRIWTALEAMAEPGLVIGSDCPMLSASLLRRCHSALAEADVVCLPAEDGGYGLIGMQRADPRLFTDIDWGSARVMEQTARKAAALGYRLACLETVWDLDRPADLARLLTCHPQLLAGLESTKRDRD</sequence>
<accession>A0ABU1HC50</accession>
<dbReference type="Gene3D" id="3.90.550.10">
    <property type="entry name" value="Spore Coat Polysaccharide Biosynthesis Protein SpsA, Chain A"/>
    <property type="match status" value="1"/>
</dbReference>
<dbReference type="NCBIfam" id="TIGR04282">
    <property type="entry name" value="glyco_like_cofC"/>
    <property type="match status" value="1"/>
</dbReference>
<organism evidence="1 2">
    <name type="scientific">Franzmannia qiaohouensis</name>
    <dbReference type="NCBI Taxonomy" id="1329370"/>
    <lineage>
        <taxon>Bacteria</taxon>
        <taxon>Pseudomonadati</taxon>
        <taxon>Pseudomonadota</taxon>
        <taxon>Gammaproteobacteria</taxon>
        <taxon>Oceanospirillales</taxon>
        <taxon>Halomonadaceae</taxon>
        <taxon>Franzmannia</taxon>
    </lineage>
</organism>
<keyword evidence="2" id="KW-1185">Reference proteome</keyword>
<dbReference type="PANTHER" id="PTHR36529">
    <property type="entry name" value="SLL1095 PROTEIN"/>
    <property type="match status" value="1"/>
</dbReference>
<dbReference type="Pfam" id="PF09837">
    <property type="entry name" value="DUF2064"/>
    <property type="match status" value="1"/>
</dbReference>
<protein>
    <submittedName>
        <fullName evidence="1">TIGR04282 family arsenosugar biosynthesis glycosyltransferase</fullName>
    </submittedName>
</protein>
<reference evidence="1 2" key="1">
    <citation type="submission" date="2023-04" db="EMBL/GenBank/DDBJ databases">
        <title>A long-awaited taxogenomic arrangement of the family Halomonadaceae.</title>
        <authorList>
            <person name="De La Haba R."/>
            <person name="Chuvochina M."/>
            <person name="Wittouck S."/>
            <person name="Arahal D.R."/>
            <person name="Sanchez-Porro C."/>
            <person name="Hugenholtz P."/>
            <person name="Ventosa A."/>
        </authorList>
    </citation>
    <scope>NUCLEOTIDE SEQUENCE [LARGE SCALE GENOMIC DNA]</scope>
    <source>
        <strain evidence="1 2">DSM 26770</strain>
    </source>
</reference>
<name>A0ABU1HC50_9GAMM</name>
<dbReference type="EMBL" id="JARWAM010000004">
    <property type="protein sequence ID" value="MDR5905049.1"/>
    <property type="molecule type" value="Genomic_DNA"/>
</dbReference>
<gene>
    <name evidence="1" type="ORF">QC821_07185</name>
</gene>
<evidence type="ECO:0000313" key="2">
    <source>
        <dbReference type="Proteomes" id="UP001251374"/>
    </source>
</evidence>